<comment type="caution">
    <text evidence="1">The sequence shown here is derived from an EMBL/GenBank/DDBJ whole genome shotgun (WGS) entry which is preliminary data.</text>
</comment>
<name>A0A4C1ZAJ8_EUMVA</name>
<accession>A0A4C1ZAJ8</accession>
<dbReference type="EMBL" id="BGZK01001747">
    <property type="protein sequence ID" value="GBP85596.1"/>
    <property type="molecule type" value="Genomic_DNA"/>
</dbReference>
<proteinExistence type="predicted"/>
<dbReference type="Proteomes" id="UP000299102">
    <property type="component" value="Unassembled WGS sequence"/>
</dbReference>
<gene>
    <name evidence="1" type="ORF">EVAR_50570_1</name>
</gene>
<keyword evidence="2" id="KW-1185">Reference proteome</keyword>
<reference evidence="1 2" key="1">
    <citation type="journal article" date="2019" name="Commun. Biol.">
        <title>The bagworm genome reveals a unique fibroin gene that provides high tensile strength.</title>
        <authorList>
            <person name="Kono N."/>
            <person name="Nakamura H."/>
            <person name="Ohtoshi R."/>
            <person name="Tomita M."/>
            <person name="Numata K."/>
            <person name="Arakawa K."/>
        </authorList>
    </citation>
    <scope>NUCLEOTIDE SEQUENCE [LARGE SCALE GENOMIC DNA]</scope>
</reference>
<organism evidence="1 2">
    <name type="scientific">Eumeta variegata</name>
    <name type="common">Bagworm moth</name>
    <name type="synonym">Eumeta japonica</name>
    <dbReference type="NCBI Taxonomy" id="151549"/>
    <lineage>
        <taxon>Eukaryota</taxon>
        <taxon>Metazoa</taxon>
        <taxon>Ecdysozoa</taxon>
        <taxon>Arthropoda</taxon>
        <taxon>Hexapoda</taxon>
        <taxon>Insecta</taxon>
        <taxon>Pterygota</taxon>
        <taxon>Neoptera</taxon>
        <taxon>Endopterygota</taxon>
        <taxon>Lepidoptera</taxon>
        <taxon>Glossata</taxon>
        <taxon>Ditrysia</taxon>
        <taxon>Tineoidea</taxon>
        <taxon>Psychidae</taxon>
        <taxon>Oiketicinae</taxon>
        <taxon>Eumeta</taxon>
    </lineage>
</organism>
<protein>
    <submittedName>
        <fullName evidence="1">Uncharacterized protein</fullName>
    </submittedName>
</protein>
<evidence type="ECO:0000313" key="1">
    <source>
        <dbReference type="EMBL" id="GBP85596.1"/>
    </source>
</evidence>
<dbReference type="AlphaFoldDB" id="A0A4C1ZAJ8"/>
<sequence length="92" mass="10437">MTVMNRNWRGRLGTIRQDNANLLPDVYIALRKSKLHAIIASAKGRVTRITLSTRRDAGTRLSGSVKSDRRRGAHGRCTRYFWTKTLTGCFCV</sequence>
<evidence type="ECO:0000313" key="2">
    <source>
        <dbReference type="Proteomes" id="UP000299102"/>
    </source>
</evidence>